<dbReference type="PANTHER" id="PTHR12246">
    <property type="entry name" value="PALMITOYLTRANSFERASE ZDHHC16"/>
    <property type="match status" value="1"/>
</dbReference>
<evidence type="ECO:0000256" key="4">
    <source>
        <dbReference type="ARBA" id="ARBA00022989"/>
    </source>
</evidence>
<dbReference type="Proteomes" id="UP000604046">
    <property type="component" value="Unassembled WGS sequence"/>
</dbReference>
<dbReference type="Pfam" id="PF01529">
    <property type="entry name" value="DHHC"/>
    <property type="match status" value="1"/>
</dbReference>
<dbReference type="PROSITE" id="PS50216">
    <property type="entry name" value="DHHC"/>
    <property type="match status" value="1"/>
</dbReference>
<evidence type="ECO:0000256" key="5">
    <source>
        <dbReference type="ARBA" id="ARBA00023136"/>
    </source>
</evidence>
<keyword evidence="6 7" id="KW-0012">Acyltransferase</keyword>
<dbReference type="EC" id="2.3.1.225" evidence="7"/>
<comment type="similarity">
    <text evidence="7">Belongs to the DHHC palmitoyltransferase family.</text>
</comment>
<evidence type="ECO:0000313" key="10">
    <source>
        <dbReference type="Proteomes" id="UP000604046"/>
    </source>
</evidence>
<dbReference type="InterPro" id="IPR039859">
    <property type="entry name" value="PFA4/ZDH16/20/ERF2-like"/>
</dbReference>
<keyword evidence="10" id="KW-1185">Reference proteome</keyword>
<name>A0A812NMK6_9DINO</name>
<gene>
    <name evidence="9" type="primary">Zdhhc15</name>
    <name evidence="9" type="ORF">SNAT2548_LOCUS16420</name>
</gene>
<accession>A0A812NMK6</accession>
<evidence type="ECO:0000259" key="8">
    <source>
        <dbReference type="Pfam" id="PF01529"/>
    </source>
</evidence>
<reference evidence="9" key="1">
    <citation type="submission" date="2021-02" db="EMBL/GenBank/DDBJ databases">
        <authorList>
            <person name="Dougan E. K."/>
            <person name="Rhodes N."/>
            <person name="Thang M."/>
            <person name="Chan C."/>
        </authorList>
    </citation>
    <scope>NUCLEOTIDE SEQUENCE</scope>
</reference>
<evidence type="ECO:0000256" key="2">
    <source>
        <dbReference type="ARBA" id="ARBA00022679"/>
    </source>
</evidence>
<feature type="transmembrane region" description="Helical" evidence="7">
    <location>
        <begin position="242"/>
        <end position="263"/>
    </location>
</feature>
<dbReference type="EMBL" id="CAJNDS010002080">
    <property type="protein sequence ID" value="CAE7312694.1"/>
    <property type="molecule type" value="Genomic_DNA"/>
</dbReference>
<comment type="catalytic activity">
    <reaction evidence="7">
        <text>L-cysteinyl-[protein] + hexadecanoyl-CoA = S-hexadecanoyl-L-cysteinyl-[protein] + CoA</text>
        <dbReference type="Rhea" id="RHEA:36683"/>
        <dbReference type="Rhea" id="RHEA-COMP:10131"/>
        <dbReference type="Rhea" id="RHEA-COMP:11032"/>
        <dbReference type="ChEBI" id="CHEBI:29950"/>
        <dbReference type="ChEBI" id="CHEBI:57287"/>
        <dbReference type="ChEBI" id="CHEBI:57379"/>
        <dbReference type="ChEBI" id="CHEBI:74151"/>
        <dbReference type="EC" id="2.3.1.225"/>
    </reaction>
</comment>
<protein>
    <recommendedName>
        <fullName evidence="7">Palmitoyltransferase</fullName>
        <ecNumber evidence="7">2.3.1.225</ecNumber>
    </recommendedName>
</protein>
<keyword evidence="5 7" id="KW-0472">Membrane</keyword>
<dbReference type="OrthoDB" id="9909019at2759"/>
<proteinExistence type="inferred from homology"/>
<keyword evidence="2 7" id="KW-0808">Transferase</keyword>
<evidence type="ECO:0000256" key="1">
    <source>
        <dbReference type="ARBA" id="ARBA00004141"/>
    </source>
</evidence>
<feature type="transmembrane region" description="Helical" evidence="7">
    <location>
        <begin position="86"/>
        <end position="110"/>
    </location>
</feature>
<dbReference type="GO" id="GO:0019706">
    <property type="term" value="F:protein-cysteine S-palmitoyltransferase activity"/>
    <property type="evidence" value="ECO:0007669"/>
    <property type="project" value="UniProtKB-EC"/>
</dbReference>
<comment type="caution">
    <text evidence="9">The sequence shown here is derived from an EMBL/GenBank/DDBJ whole genome shotgun (WGS) entry which is preliminary data.</text>
</comment>
<comment type="domain">
    <text evidence="7">The DHHC domain is required for palmitoyltransferase activity.</text>
</comment>
<comment type="subcellular location">
    <subcellularLocation>
        <location evidence="1">Membrane</location>
        <topology evidence="1">Multi-pass membrane protein</topology>
    </subcellularLocation>
</comment>
<organism evidence="9 10">
    <name type="scientific">Symbiodinium natans</name>
    <dbReference type="NCBI Taxonomy" id="878477"/>
    <lineage>
        <taxon>Eukaryota</taxon>
        <taxon>Sar</taxon>
        <taxon>Alveolata</taxon>
        <taxon>Dinophyceae</taxon>
        <taxon>Suessiales</taxon>
        <taxon>Symbiodiniaceae</taxon>
        <taxon>Symbiodinium</taxon>
    </lineage>
</organism>
<sequence>MAPNGSSKTLDGYGLLQAWRRDCHSLTRWSNSLPDEAMDLHSPQALASLSLSFAQYAKHSAAHSKKSKREPPRRHVRKAHSTCDRLLARLLVFLTLSFITLQAHGFYWLALPWFKLSKWPNVAAEGAFGVLVVSLLSLFACTSLLDPGSPTGGDKSADWCDRCKAQKPERCHHCSVCDRCILKMDHHCIFTNSCVGFRNQPYFLSFVALAMFASGFAALAVVPQVPGALLAAFDPARSLFAQLYVILLAASACASFALLWDLLLAQLHGLLRNETTIESMRNWAERRSSPYDRGVMENIVEVFGPRASGLPRCIVRCMDSVDQFLTSAE</sequence>
<dbReference type="GO" id="GO:0016020">
    <property type="term" value="C:membrane"/>
    <property type="evidence" value="ECO:0007669"/>
    <property type="project" value="UniProtKB-SubCell"/>
</dbReference>
<evidence type="ECO:0000256" key="7">
    <source>
        <dbReference type="RuleBase" id="RU079119"/>
    </source>
</evidence>
<dbReference type="InterPro" id="IPR001594">
    <property type="entry name" value="Palmitoyltrfase_DHHC"/>
</dbReference>
<feature type="transmembrane region" description="Helical" evidence="7">
    <location>
        <begin position="122"/>
        <end position="145"/>
    </location>
</feature>
<keyword evidence="3 7" id="KW-0812">Transmembrane</keyword>
<evidence type="ECO:0000256" key="6">
    <source>
        <dbReference type="ARBA" id="ARBA00023315"/>
    </source>
</evidence>
<feature type="domain" description="Palmitoyltransferase DHHC" evidence="8">
    <location>
        <begin position="155"/>
        <end position="281"/>
    </location>
</feature>
<evidence type="ECO:0000313" key="9">
    <source>
        <dbReference type="EMBL" id="CAE7312694.1"/>
    </source>
</evidence>
<evidence type="ECO:0000256" key="3">
    <source>
        <dbReference type="ARBA" id="ARBA00022692"/>
    </source>
</evidence>
<feature type="transmembrane region" description="Helical" evidence="7">
    <location>
        <begin position="202"/>
        <end position="222"/>
    </location>
</feature>
<dbReference type="AlphaFoldDB" id="A0A812NMK6"/>
<keyword evidence="4 7" id="KW-1133">Transmembrane helix</keyword>